<dbReference type="InterPro" id="IPR029016">
    <property type="entry name" value="GAF-like_dom_sf"/>
</dbReference>
<dbReference type="Pfam" id="PF15915">
    <property type="entry name" value="BAT"/>
    <property type="match status" value="1"/>
</dbReference>
<dbReference type="SUPFAM" id="SSF55781">
    <property type="entry name" value="GAF domain-like"/>
    <property type="match status" value="2"/>
</dbReference>
<dbReference type="InterPro" id="IPR003018">
    <property type="entry name" value="GAF"/>
</dbReference>
<evidence type="ECO:0000313" key="5">
    <source>
        <dbReference type="EMBL" id="RCU46440.1"/>
    </source>
</evidence>
<dbReference type="Gene3D" id="3.30.450.20">
    <property type="entry name" value="PAS domain"/>
    <property type="match status" value="2"/>
</dbReference>
<dbReference type="Pfam" id="PF13185">
    <property type="entry name" value="GAF_2"/>
    <property type="match status" value="1"/>
</dbReference>
<evidence type="ECO:0000313" key="6">
    <source>
        <dbReference type="Proteomes" id="UP000252189"/>
    </source>
</evidence>
<dbReference type="PROSITE" id="PS50113">
    <property type="entry name" value="PAC"/>
    <property type="match status" value="1"/>
</dbReference>
<dbReference type="CDD" id="cd00130">
    <property type="entry name" value="PAS"/>
    <property type="match status" value="1"/>
</dbReference>
<evidence type="ECO:0000256" key="3">
    <source>
        <dbReference type="SAM" id="MobiDB-lite"/>
    </source>
</evidence>
<gene>
    <name evidence="5" type="ORF">DU504_03420</name>
</gene>
<dbReference type="Proteomes" id="UP000252189">
    <property type="component" value="Unassembled WGS sequence"/>
</dbReference>
<feature type="region of interest" description="Disordered" evidence="3">
    <location>
        <begin position="440"/>
        <end position="459"/>
    </location>
</feature>
<protein>
    <recommendedName>
        <fullName evidence="4">PAC domain-containing protein</fullName>
    </recommendedName>
</protein>
<dbReference type="InterPro" id="IPR007050">
    <property type="entry name" value="HTH_bacterioopsin"/>
</dbReference>
<reference evidence="5 6" key="1">
    <citation type="submission" date="2018-07" db="EMBL/GenBank/DDBJ databases">
        <title>Genome sequences of Haloplanus salinus JCM 18368T.</title>
        <authorList>
            <person name="Kim Y.B."/>
            <person name="Roh S.W."/>
        </authorList>
    </citation>
    <scope>NUCLEOTIDE SEQUENCE [LARGE SCALE GENOMIC DNA]</scope>
    <source>
        <strain evidence="5 6">JCM 18368</strain>
    </source>
</reference>
<dbReference type="InterPro" id="IPR035965">
    <property type="entry name" value="PAS-like_dom_sf"/>
</dbReference>
<dbReference type="Gene3D" id="3.30.450.40">
    <property type="match status" value="2"/>
</dbReference>
<sequence length="946" mass="103759">MSGDDAPSATVSIAGDTTVPDSVLAAASTGIVVCGPNSTVERIDGRVERYFGLAAQRLVGCDRRRLIDEYLAPCLDRPEQFRAFATGAPGTDRERFDCRVLAAADRDDRVLQCYSYPITDGQLAGGRVDQFVDMSAASAHDPGYETVLEHFPNGAVALVDEELRYTMVGGSPLRGADATPPELTGTPLEDALPPDLESLLVPEYRAALRGEHRSFEASVDDGYYRFRIVPVRDDDGQPFAAVGISQDITERKARERELVETRARLDMALAETDTGIWSIRTDDMSVVPLGTTTDMFGLASGTADVDRYLDRIHPEDREAVEAGLEAVVETGTDLDVEFRFRGAPTDRWMHARGSVLGTGDDRRIVGITTDVTERVRRERALQKRERILHELQTATREFYPPKSMESISEFLVDFLESALDLSYASVTLFDEAAGVLRPAAHSSSSPEAPNGFGTIGPGENPIWEAYRTGDSQLLEGPALDGLSRHVDRPVDRLLIVPIGEFGVTIAFLTETSDDIDADLVEMVTANAEAALGWIRSDRARETLSTELSTQRTRIRELQEIVDTVQRVQERVSESETLPALDAGVCDELVALSRVDFAWIGRPETVETDLTATASAGSADGYLDSVNAARRDASLPAQVAAATHDVYDVPVISQHVLDAGWAKEALSSQFNSVLSVPLVHDNVLYAVLTVYSGEREGLTDVYRTLLRDVGSLLLNYSRMLDHRRFDPQRQYPTLEFRFTDVSYPFQQVATRTGCELRVEAVTAISDDTATVIVSTDESCLERIREYASTATAIDTASVVGDAAHGQLLVTVHKPFLVTDVQKHGGRLVEARSTPTKTRIRLQLPNAVSRRPLLDLLTSRYDDIELVRQQATAPVASTSSVSLVELLTERQYEVLNAAYRSGYYETPRKLTGEDLAESFGISSPAIYKHLQAAHNKLLASLLDDAPRN</sequence>
<name>A0A368N8J3_9EURY</name>
<dbReference type="Pfam" id="PF08447">
    <property type="entry name" value="PAS_3"/>
    <property type="match status" value="1"/>
</dbReference>
<comment type="caution">
    <text evidence="5">The sequence shown here is derived from an EMBL/GenBank/DDBJ whole genome shotgun (WGS) entry which is preliminary data.</text>
</comment>
<dbReference type="InterPro" id="IPR000700">
    <property type="entry name" value="PAS-assoc_C"/>
</dbReference>
<dbReference type="AlphaFoldDB" id="A0A368N8J3"/>
<dbReference type="PANTHER" id="PTHR34236:SF1">
    <property type="entry name" value="DIMETHYL SULFOXIDE REDUCTASE TRANSCRIPTIONAL ACTIVATOR"/>
    <property type="match status" value="1"/>
</dbReference>
<dbReference type="InterPro" id="IPR031803">
    <property type="entry name" value="BAT_GAF/HTH-assoc"/>
</dbReference>
<feature type="compositionally biased region" description="Low complexity" evidence="3">
    <location>
        <begin position="440"/>
        <end position="449"/>
    </location>
</feature>
<proteinExistence type="predicted"/>
<dbReference type="OrthoDB" id="165911at2157"/>
<keyword evidence="1" id="KW-0805">Transcription regulation</keyword>
<keyword evidence="6" id="KW-1185">Reference proteome</keyword>
<dbReference type="RefSeq" id="WP_114447992.1">
    <property type="nucleotide sequence ID" value="NZ_QPHM01000001.1"/>
</dbReference>
<dbReference type="InterPro" id="IPR013655">
    <property type="entry name" value="PAS_fold_3"/>
</dbReference>
<keyword evidence="2" id="KW-0804">Transcription</keyword>
<dbReference type="Pfam" id="PF08448">
    <property type="entry name" value="PAS_4"/>
    <property type="match status" value="1"/>
</dbReference>
<organism evidence="5 6">
    <name type="scientific">Haloplanus salinus</name>
    <dbReference type="NCBI Taxonomy" id="1126245"/>
    <lineage>
        <taxon>Archaea</taxon>
        <taxon>Methanobacteriati</taxon>
        <taxon>Methanobacteriota</taxon>
        <taxon>Stenosarchaea group</taxon>
        <taxon>Halobacteria</taxon>
        <taxon>Halobacteriales</taxon>
        <taxon>Haloferacaceae</taxon>
        <taxon>Haloplanus</taxon>
    </lineage>
</organism>
<dbReference type="Pfam" id="PF04967">
    <property type="entry name" value="HTH_10"/>
    <property type="match status" value="1"/>
</dbReference>
<evidence type="ECO:0000259" key="4">
    <source>
        <dbReference type="PROSITE" id="PS50113"/>
    </source>
</evidence>
<dbReference type="SUPFAM" id="SSF55785">
    <property type="entry name" value="PYP-like sensor domain (PAS domain)"/>
    <property type="match status" value="2"/>
</dbReference>
<dbReference type="EMBL" id="QPHM01000001">
    <property type="protein sequence ID" value="RCU46440.1"/>
    <property type="molecule type" value="Genomic_DNA"/>
</dbReference>
<accession>A0A368N8J3</accession>
<dbReference type="InterPro" id="IPR000014">
    <property type="entry name" value="PAS"/>
</dbReference>
<evidence type="ECO:0000256" key="1">
    <source>
        <dbReference type="ARBA" id="ARBA00023015"/>
    </source>
</evidence>
<feature type="domain" description="PAC" evidence="4">
    <location>
        <begin position="208"/>
        <end position="260"/>
    </location>
</feature>
<dbReference type="InterPro" id="IPR013656">
    <property type="entry name" value="PAS_4"/>
</dbReference>
<dbReference type="PANTHER" id="PTHR34236">
    <property type="entry name" value="DIMETHYL SULFOXIDE REDUCTASE TRANSCRIPTIONAL ACTIVATOR"/>
    <property type="match status" value="1"/>
</dbReference>
<evidence type="ECO:0000256" key="2">
    <source>
        <dbReference type="ARBA" id="ARBA00023163"/>
    </source>
</evidence>